<dbReference type="eggNOG" id="COG5281">
    <property type="taxonomic scope" value="Bacteria"/>
</dbReference>
<dbReference type="eggNOG" id="COG1196">
    <property type="taxonomic scope" value="Bacteria"/>
</dbReference>
<reference evidence="3 4" key="1">
    <citation type="journal article" date="2011" name="J. Bacteriol.">
        <title>Genome sequence of Methyloversatilis universalis FAM5T, a methylotrophic representative of the order Rhodocyclales.</title>
        <authorList>
            <person name="Kittichotirat W."/>
            <person name="Good N.M."/>
            <person name="Hall R."/>
            <person name="Bringel F."/>
            <person name="Lajus A."/>
            <person name="Medigue C."/>
            <person name="Smalley N.E."/>
            <person name="Beck D."/>
            <person name="Bumgarner R."/>
            <person name="Vuilleumier S."/>
            <person name="Kalyuzhnaya M.G."/>
        </authorList>
    </citation>
    <scope>NUCLEOTIDE SEQUENCE [LARGE SCALE GENOMIC DNA]</scope>
    <source>
        <strain evidence="4">ATCC BAA-1314 / JCM 13912 / FAM5</strain>
    </source>
</reference>
<dbReference type="RefSeq" id="WP_008058570.1">
    <property type="nucleotide sequence ID" value="NZ_AFHG01000029.1"/>
</dbReference>
<protein>
    <recommendedName>
        <fullName evidence="2">Tape measure protein N-terminal domain-containing protein</fullName>
    </recommendedName>
</protein>
<dbReference type="STRING" id="1000565.METUNv1_00546"/>
<name>F5R8J0_METUF</name>
<dbReference type="NCBIfam" id="TIGR02675">
    <property type="entry name" value="tape_meas_nterm"/>
    <property type="match status" value="1"/>
</dbReference>
<keyword evidence="4" id="KW-1185">Reference proteome</keyword>
<dbReference type="Proteomes" id="UP000005019">
    <property type="component" value="Unassembled WGS sequence"/>
</dbReference>
<evidence type="ECO:0000259" key="2">
    <source>
        <dbReference type="Pfam" id="PF20155"/>
    </source>
</evidence>
<dbReference type="EMBL" id="AFHG01000029">
    <property type="protein sequence ID" value="EGK73368.1"/>
    <property type="molecule type" value="Genomic_DNA"/>
</dbReference>
<comment type="caution">
    <text evidence="3">The sequence shown here is derived from an EMBL/GenBank/DDBJ whole genome shotgun (WGS) entry which is preliminary data.</text>
</comment>
<feature type="coiled-coil region" evidence="1">
    <location>
        <begin position="647"/>
        <end position="674"/>
    </location>
</feature>
<dbReference type="OrthoDB" id="8525523at2"/>
<sequence>MAGNFAQILITARDDTRGGVASAEANFARLEQRAGRTSESLRELGTNVANSFKNIAVGLGAGFGLNEIARTADAFSTLNAQLRISTGSASAATAAYGEVFRIAQASGQSLEQVATVYRRFSDSAADIGISQREVAEATQIVAQSISISGGSAASAEAALTQFGQALASGTLRGEELNSVLEQAPRLARVLADGLGVPVGKLKELAESGAITSQAIVAALRSQRETVEREFSELPLTVGRALTNLDNAFTNTVGSFEQGTGAFRTVAEVINGLATNFDTLAGAAGVLAGVMAGRVIAGLAAATAAKIAAVRETRNLALAELAAAQAAQQAATARAAATLTMGGLTQATQRLATAQAAVAATGRLGMVLGALGGPIGLVTTALSLGATAWMMWGNSSRDAADTATRATEQSTGDIVASLDMQIAKLRDRNKLAASGMPGLAQQGGDAAERVAALQARMQQIQRREGQFAGINDAAQMALLQQTGLELAALLQRTRDLAVEQKKLQEIGQQSARDRWLEKYATDAERLNAELAKARQELGSAFTPEVEQRIRAKFTVKDKKAPKGDSERMQREAQELVDNWSPLKLRWELDASDFDGGANADLAKWQEAANDRLDDLIAKYRDLADPAEKYRKELQVVTALEAQGKLTAEEAYKVRKKLIEEEEQSLEERNNELRKSKSFAEEFGLTMSSAFENAILAGKGFSDLLQGLSRDIAQVIIRKTVTEPLGSAVSDFAKGIDWSQIFSFGGRRAKGGPVRSGKLYEVNETGGPGELLTAGGRTFLMANQDGYVTPTQTAAGGGSALGGSGGNVTIIQHINVDARSDQAAIQAAMLRAREEAVGAVRMEIQRGGALARAVGR</sequence>
<keyword evidence="1" id="KW-0175">Coiled coil</keyword>
<evidence type="ECO:0000313" key="4">
    <source>
        <dbReference type="Proteomes" id="UP000005019"/>
    </source>
</evidence>
<proteinExistence type="predicted"/>
<dbReference type="InterPro" id="IPR013491">
    <property type="entry name" value="Tape_meas_N"/>
</dbReference>
<dbReference type="Pfam" id="PF20155">
    <property type="entry name" value="TMP_3"/>
    <property type="match status" value="1"/>
</dbReference>
<evidence type="ECO:0000256" key="1">
    <source>
        <dbReference type="SAM" id="Coils"/>
    </source>
</evidence>
<accession>F5R8J0</accession>
<evidence type="ECO:0000313" key="3">
    <source>
        <dbReference type="EMBL" id="EGK73368.1"/>
    </source>
</evidence>
<gene>
    <name evidence="3" type="ORF">METUNv1_00546</name>
</gene>
<dbReference type="AlphaFoldDB" id="F5R8J0"/>
<organism evidence="3 4">
    <name type="scientific">Methyloversatilis universalis (strain ATCC BAA-1314 / DSM 25237 / JCM 13912 / CCUG 52030 / FAM5)</name>
    <dbReference type="NCBI Taxonomy" id="1000565"/>
    <lineage>
        <taxon>Bacteria</taxon>
        <taxon>Pseudomonadati</taxon>
        <taxon>Pseudomonadota</taxon>
        <taxon>Betaproteobacteria</taxon>
        <taxon>Nitrosomonadales</taxon>
        <taxon>Sterolibacteriaceae</taxon>
        <taxon>Methyloversatilis</taxon>
    </lineage>
</organism>
<feature type="domain" description="Tape measure protein N-terminal" evidence="2">
    <location>
        <begin position="67"/>
        <end position="256"/>
    </location>
</feature>